<dbReference type="EMBL" id="UGJJ01000006">
    <property type="protein sequence ID" value="STR03448.1"/>
    <property type="molecule type" value="Genomic_DNA"/>
</dbReference>
<accession>A0A377R3E0</accession>
<feature type="signal peptide" evidence="1">
    <location>
        <begin position="1"/>
        <end position="19"/>
    </location>
</feature>
<feature type="chain" id="PRO_5016663920" evidence="1">
    <location>
        <begin position="20"/>
        <end position="44"/>
    </location>
</feature>
<proteinExistence type="predicted"/>
<reference evidence="2 3" key="1">
    <citation type="submission" date="2018-06" db="EMBL/GenBank/DDBJ databases">
        <authorList>
            <consortium name="Pathogen Informatics"/>
            <person name="Doyle S."/>
        </authorList>
    </citation>
    <scope>NUCLEOTIDE SEQUENCE [LARGE SCALE GENOMIC DNA]</scope>
    <source>
        <strain evidence="2 3">NCTC13336</strain>
    </source>
</reference>
<gene>
    <name evidence="2" type="ORF">NCTC13336_02376</name>
</gene>
<dbReference type="AlphaFoldDB" id="A0A377R3E0"/>
<keyword evidence="1" id="KW-0732">Signal</keyword>
<evidence type="ECO:0000313" key="2">
    <source>
        <dbReference type="EMBL" id="STR03448.1"/>
    </source>
</evidence>
<name>A0A377R3E0_9NEIS</name>
<keyword evidence="3" id="KW-1185">Reference proteome</keyword>
<evidence type="ECO:0000313" key="3">
    <source>
        <dbReference type="Proteomes" id="UP000254293"/>
    </source>
</evidence>
<protein>
    <submittedName>
        <fullName evidence="2">Uncharacterized protein</fullName>
    </submittedName>
</protein>
<organism evidence="2 3">
    <name type="scientific">Kingella potus</name>
    <dbReference type="NCBI Taxonomy" id="265175"/>
    <lineage>
        <taxon>Bacteria</taxon>
        <taxon>Pseudomonadati</taxon>
        <taxon>Pseudomonadota</taxon>
        <taxon>Betaproteobacteria</taxon>
        <taxon>Neisseriales</taxon>
        <taxon>Neisseriaceae</taxon>
        <taxon>Kingella</taxon>
    </lineage>
</organism>
<sequence>MKHWKPAFAALILAGVVQAEPLNVVSSFSILGDVAKQVGGDKWP</sequence>
<evidence type="ECO:0000256" key="1">
    <source>
        <dbReference type="SAM" id="SignalP"/>
    </source>
</evidence>
<dbReference type="Proteomes" id="UP000254293">
    <property type="component" value="Unassembled WGS sequence"/>
</dbReference>